<gene>
    <name evidence="3" type="ORF">CEXT_489971</name>
</gene>
<organism evidence="3 4">
    <name type="scientific">Caerostris extrusa</name>
    <name type="common">Bark spider</name>
    <name type="synonym">Caerostris bankana</name>
    <dbReference type="NCBI Taxonomy" id="172846"/>
    <lineage>
        <taxon>Eukaryota</taxon>
        <taxon>Metazoa</taxon>
        <taxon>Ecdysozoa</taxon>
        <taxon>Arthropoda</taxon>
        <taxon>Chelicerata</taxon>
        <taxon>Arachnida</taxon>
        <taxon>Araneae</taxon>
        <taxon>Araneomorphae</taxon>
        <taxon>Entelegynae</taxon>
        <taxon>Araneoidea</taxon>
        <taxon>Araneidae</taxon>
        <taxon>Caerostris</taxon>
    </lineage>
</organism>
<evidence type="ECO:0000256" key="2">
    <source>
        <dbReference type="SAM" id="Phobius"/>
    </source>
</evidence>
<evidence type="ECO:0000313" key="4">
    <source>
        <dbReference type="Proteomes" id="UP001054945"/>
    </source>
</evidence>
<dbReference type="EMBL" id="BPLR01001138">
    <property type="protein sequence ID" value="GIZ00236.1"/>
    <property type="molecule type" value="Genomic_DNA"/>
</dbReference>
<protein>
    <submittedName>
        <fullName evidence="3">Uncharacterized protein</fullName>
    </submittedName>
</protein>
<keyword evidence="2" id="KW-0812">Transmembrane</keyword>
<sequence>MDIYPGVWQQSHAATSRQYTGYWLQKLEHERTLLNDGKHPPVNIDAAKRSTQTPPRSQRNWRVVQQWMFVEANAEMLDGMEFGFEKGTLTRPLYKPRKAIPQYASGRNTIPATITIMPILCILFLGNCLARDSHNQCRRWIFIPEFGNSSILPRVESTPIRVAMRTRERLIE</sequence>
<evidence type="ECO:0000256" key="1">
    <source>
        <dbReference type="SAM" id="MobiDB-lite"/>
    </source>
</evidence>
<accession>A0AAV4Y1A6</accession>
<reference evidence="3 4" key="1">
    <citation type="submission" date="2021-06" db="EMBL/GenBank/DDBJ databases">
        <title>Caerostris extrusa draft genome.</title>
        <authorList>
            <person name="Kono N."/>
            <person name="Arakawa K."/>
        </authorList>
    </citation>
    <scope>NUCLEOTIDE SEQUENCE [LARGE SCALE GENOMIC DNA]</scope>
</reference>
<evidence type="ECO:0000313" key="3">
    <source>
        <dbReference type="EMBL" id="GIZ00236.1"/>
    </source>
</evidence>
<dbReference type="AlphaFoldDB" id="A0AAV4Y1A6"/>
<keyword evidence="2" id="KW-0472">Membrane</keyword>
<feature type="region of interest" description="Disordered" evidence="1">
    <location>
        <begin position="35"/>
        <end position="57"/>
    </location>
</feature>
<comment type="caution">
    <text evidence="3">The sequence shown here is derived from an EMBL/GenBank/DDBJ whole genome shotgun (WGS) entry which is preliminary data.</text>
</comment>
<keyword evidence="4" id="KW-1185">Reference proteome</keyword>
<proteinExistence type="predicted"/>
<feature type="transmembrane region" description="Helical" evidence="2">
    <location>
        <begin position="110"/>
        <end position="130"/>
    </location>
</feature>
<name>A0AAV4Y1A6_CAEEX</name>
<dbReference type="Proteomes" id="UP001054945">
    <property type="component" value="Unassembled WGS sequence"/>
</dbReference>
<keyword evidence="2" id="KW-1133">Transmembrane helix</keyword>